<feature type="coiled-coil region" evidence="1">
    <location>
        <begin position="379"/>
        <end position="406"/>
    </location>
</feature>
<feature type="region of interest" description="Disordered" evidence="2">
    <location>
        <begin position="212"/>
        <end position="234"/>
    </location>
</feature>
<sequence>MSYEGWNSHLERICHKMKWYKVDSLLFVVQELLDHIDQAYVSGLDPYDINYTSGSLNVNFHQLQKHIHRQLHKYLILSPASRKERFPDDTHFICGHIGIWARLLSDLRTLTSVIAHPVLIRKHRYPEIDSIGAAEQQLVDCCHAIFQSIAVKKNIIDRTTFERTYKLVWRSTEETKNDSVVLTRPTSLVSTETEDIIKEKAVVVRKTKASSSSAPATTITTSNPSSSNGGEEFTSGTSWCYEENNAEESDYNGCYFEQLYDPPVDYSAIERKVEINHQEQLQQQQINEMDCYNTFSKNWERAKNEMRMNNYIQRLQEQQREQQKKDFVNLNHKVCHHRYLPNKTFQHFLYCTLPGCKNKLFIRVEKVTKITKRSKEKLFTKVKNAKKSYNENKKNEEEKVKESLRSQYHYNNTLRHLEGRSMKEEDNISSRGFNIGPRIQMERLNAHLSTIEEEREGDKDKENGALSLSRKNEKKRELSFPQPQYKTTIVHHPGGKIPSLIISSDDLTLNNPYYQNGYSCPSTSKNPFGSYNNS</sequence>
<evidence type="ECO:0000313" key="3">
    <source>
        <dbReference type="EMBL" id="KAG2224019.1"/>
    </source>
</evidence>
<keyword evidence="4" id="KW-1185">Reference proteome</keyword>
<dbReference type="AlphaFoldDB" id="A0A8H7VR61"/>
<organism evidence="3 4">
    <name type="scientific">Circinella minor</name>
    <dbReference type="NCBI Taxonomy" id="1195481"/>
    <lineage>
        <taxon>Eukaryota</taxon>
        <taxon>Fungi</taxon>
        <taxon>Fungi incertae sedis</taxon>
        <taxon>Mucoromycota</taxon>
        <taxon>Mucoromycotina</taxon>
        <taxon>Mucoromycetes</taxon>
        <taxon>Mucorales</taxon>
        <taxon>Lichtheimiaceae</taxon>
        <taxon>Circinella</taxon>
    </lineage>
</organism>
<dbReference type="Gene3D" id="1.20.120.70">
    <property type="entry name" value="Tobacco mosaic virus-like, coat protein"/>
    <property type="match status" value="1"/>
</dbReference>
<gene>
    <name evidence="3" type="ORF">INT45_009605</name>
</gene>
<feature type="compositionally biased region" description="Basic and acidic residues" evidence="2">
    <location>
        <begin position="452"/>
        <end position="463"/>
    </location>
</feature>
<dbReference type="GO" id="GO:0005198">
    <property type="term" value="F:structural molecule activity"/>
    <property type="evidence" value="ECO:0007669"/>
    <property type="project" value="InterPro"/>
</dbReference>
<dbReference type="InterPro" id="IPR036417">
    <property type="entry name" value="TMV-like_coat_sf"/>
</dbReference>
<reference evidence="3 4" key="1">
    <citation type="submission" date="2020-12" db="EMBL/GenBank/DDBJ databases">
        <title>Metabolic potential, ecology and presence of endohyphal bacteria is reflected in genomic diversity of Mucoromycotina.</title>
        <authorList>
            <person name="Muszewska A."/>
            <person name="Okrasinska A."/>
            <person name="Steczkiewicz K."/>
            <person name="Drgas O."/>
            <person name="Orlowska M."/>
            <person name="Perlinska-Lenart U."/>
            <person name="Aleksandrzak-Piekarczyk T."/>
            <person name="Szatraj K."/>
            <person name="Zielenkiewicz U."/>
            <person name="Pilsyk S."/>
            <person name="Malc E."/>
            <person name="Mieczkowski P."/>
            <person name="Kruszewska J.S."/>
            <person name="Biernat P."/>
            <person name="Pawlowska J."/>
        </authorList>
    </citation>
    <scope>NUCLEOTIDE SEQUENCE [LARGE SCALE GENOMIC DNA]</scope>
    <source>
        <strain evidence="3 4">CBS 142.35</strain>
    </source>
</reference>
<dbReference type="Pfam" id="PF00721">
    <property type="entry name" value="TMV_coat"/>
    <property type="match status" value="1"/>
</dbReference>
<evidence type="ECO:0000313" key="4">
    <source>
        <dbReference type="Proteomes" id="UP000646827"/>
    </source>
</evidence>
<dbReference type="InterPro" id="IPR001337">
    <property type="entry name" value="TMV-like_coat"/>
</dbReference>
<feature type="compositionally biased region" description="Low complexity" evidence="2">
    <location>
        <begin position="212"/>
        <end position="228"/>
    </location>
</feature>
<dbReference type="OrthoDB" id="10326857at2759"/>
<name>A0A8H7VR61_9FUNG</name>
<proteinExistence type="predicted"/>
<comment type="caution">
    <text evidence="3">The sequence shown here is derived from an EMBL/GenBank/DDBJ whole genome shotgun (WGS) entry which is preliminary data.</text>
</comment>
<evidence type="ECO:0000256" key="2">
    <source>
        <dbReference type="SAM" id="MobiDB-lite"/>
    </source>
</evidence>
<dbReference type="Proteomes" id="UP000646827">
    <property type="component" value="Unassembled WGS sequence"/>
</dbReference>
<keyword evidence="1" id="KW-0175">Coiled coil</keyword>
<accession>A0A8H7VR61</accession>
<feature type="region of interest" description="Disordered" evidence="2">
    <location>
        <begin position="452"/>
        <end position="491"/>
    </location>
</feature>
<dbReference type="EMBL" id="JAEPRB010000050">
    <property type="protein sequence ID" value="KAG2224019.1"/>
    <property type="molecule type" value="Genomic_DNA"/>
</dbReference>
<protein>
    <submittedName>
        <fullName evidence="3">Uncharacterized protein</fullName>
    </submittedName>
</protein>
<evidence type="ECO:0000256" key="1">
    <source>
        <dbReference type="SAM" id="Coils"/>
    </source>
</evidence>